<proteinExistence type="predicted"/>
<evidence type="ECO:0000313" key="5">
    <source>
        <dbReference type="Proteomes" id="UP000663829"/>
    </source>
</evidence>
<dbReference type="Proteomes" id="UP000663829">
    <property type="component" value="Unassembled WGS sequence"/>
</dbReference>
<keyword evidence="5" id="KW-1185">Reference proteome</keyword>
<gene>
    <name evidence="1" type="ORF">GPM918_LOCUS19086</name>
    <name evidence="2" type="ORF">OVA965_LOCUS27056</name>
    <name evidence="3" type="ORF">SRO942_LOCUS19082</name>
    <name evidence="4" type="ORF">TMI583_LOCUS27799</name>
</gene>
<protein>
    <submittedName>
        <fullName evidence="1">Uncharacterized protein</fullName>
    </submittedName>
</protein>
<dbReference type="Proteomes" id="UP000681722">
    <property type="component" value="Unassembled WGS sequence"/>
</dbReference>
<dbReference type="AlphaFoldDB" id="A0A814PM37"/>
<name>A0A814PM37_9BILA</name>
<dbReference type="Proteomes" id="UP000677228">
    <property type="component" value="Unassembled WGS sequence"/>
</dbReference>
<accession>A0A814PM37</accession>
<dbReference type="EMBL" id="CAJNOQ010005685">
    <property type="protein sequence ID" value="CAF1107946.1"/>
    <property type="molecule type" value="Genomic_DNA"/>
</dbReference>
<comment type="caution">
    <text evidence="1">The sequence shown here is derived from an EMBL/GenBank/DDBJ whole genome shotgun (WGS) entry which is preliminary data.</text>
</comment>
<organism evidence="1 5">
    <name type="scientific">Didymodactylos carnosus</name>
    <dbReference type="NCBI Taxonomy" id="1234261"/>
    <lineage>
        <taxon>Eukaryota</taxon>
        <taxon>Metazoa</taxon>
        <taxon>Spiralia</taxon>
        <taxon>Gnathifera</taxon>
        <taxon>Rotifera</taxon>
        <taxon>Eurotatoria</taxon>
        <taxon>Bdelloidea</taxon>
        <taxon>Philodinida</taxon>
        <taxon>Philodinidae</taxon>
        <taxon>Didymodactylos</taxon>
    </lineage>
</organism>
<dbReference type="EMBL" id="CAJOBA010039216">
    <property type="protein sequence ID" value="CAF4074018.1"/>
    <property type="molecule type" value="Genomic_DNA"/>
</dbReference>
<dbReference type="EMBL" id="CAJNOK010017658">
    <property type="protein sequence ID" value="CAF1268249.1"/>
    <property type="molecule type" value="Genomic_DNA"/>
</dbReference>
<sequence>MIATLDSAGMRHVTTATPAPSILAMQALDMPIQQSAVTTTTATPSIRFVQCNRFMCDVQIRRSTVMIRILVQSSPAIEALDAPDQQSALTTRTPAPSTRAIQALGVAIRQLALPIVMLETPICALQVLDGAIIVSAVMTTTPAQSIPGMQAADVPIQQAAVTIAMLAPTICPLRRKVVCSLLQLVTITPPARPLRAMYRFSARMSTKYSPTALVLFTVETTLVAVLQFIGHC</sequence>
<reference evidence="1" key="1">
    <citation type="submission" date="2021-02" db="EMBL/GenBank/DDBJ databases">
        <authorList>
            <person name="Nowell W R."/>
        </authorList>
    </citation>
    <scope>NUCLEOTIDE SEQUENCE</scope>
</reference>
<dbReference type="Proteomes" id="UP000682733">
    <property type="component" value="Unassembled WGS sequence"/>
</dbReference>
<dbReference type="EMBL" id="CAJOBC010005684">
    <property type="protein sequence ID" value="CAF3872477.1"/>
    <property type="molecule type" value="Genomic_DNA"/>
</dbReference>
<evidence type="ECO:0000313" key="2">
    <source>
        <dbReference type="EMBL" id="CAF1268249.1"/>
    </source>
</evidence>
<evidence type="ECO:0000313" key="3">
    <source>
        <dbReference type="EMBL" id="CAF3872477.1"/>
    </source>
</evidence>
<evidence type="ECO:0000313" key="4">
    <source>
        <dbReference type="EMBL" id="CAF4074018.1"/>
    </source>
</evidence>
<evidence type="ECO:0000313" key="1">
    <source>
        <dbReference type="EMBL" id="CAF1107946.1"/>
    </source>
</evidence>